<feature type="domain" description="RapZ C-terminal" evidence="6">
    <location>
        <begin position="165"/>
        <end position="283"/>
    </location>
</feature>
<keyword evidence="8" id="KW-1185">Reference proteome</keyword>
<dbReference type="AlphaFoldDB" id="A0A498D4K4"/>
<organism evidence="7 8">
    <name type="scientific">Anaerotruncus massiliensis</name>
    <name type="common">ex Liu et al. 2021</name>
    <dbReference type="NCBI Taxonomy" id="2321404"/>
    <lineage>
        <taxon>Bacteria</taxon>
        <taxon>Bacillati</taxon>
        <taxon>Bacillota</taxon>
        <taxon>Clostridia</taxon>
        <taxon>Eubacteriales</taxon>
        <taxon>Oscillospiraceae</taxon>
        <taxon>Anaerotruncus</taxon>
    </lineage>
</organism>
<protein>
    <submittedName>
        <fullName evidence="7">RNase adapter RapZ</fullName>
    </submittedName>
</protein>
<keyword evidence="2 4" id="KW-0067">ATP-binding</keyword>
<evidence type="ECO:0000259" key="5">
    <source>
        <dbReference type="Pfam" id="PF03668"/>
    </source>
</evidence>
<evidence type="ECO:0000313" key="8">
    <source>
        <dbReference type="Proteomes" id="UP000276301"/>
    </source>
</evidence>
<evidence type="ECO:0000256" key="1">
    <source>
        <dbReference type="ARBA" id="ARBA00022741"/>
    </source>
</evidence>
<sequence length="288" mass="32901">MEFVIITGMSGSGKSRAIAAMEDIGYYCVDNLPPKMVKSFTDLCLQAEDKVDKVALVIDARSREIFGDIFEGIEEFLEASSGFQTLFLDCEDATLIQRYKETRRTHPLMDDENTSIEEAIAEERRLLSRLRECADYVIDTTYLSVNQLREKVVGIFLDDKNQAMLVNCMSFGFKYGLPKEADLVFDVRCLPNPFYVPELKSLTGLDAPVREYVLKWEQAQKLIPKLFDLVDYLLPLYRDEGKTQLTIAVGCTGGKHRSVVFAQLLEEHMQEQKVRSTVTHRDIAKRKE</sequence>
<dbReference type="InterPro" id="IPR053930">
    <property type="entry name" value="RapZ-like_N"/>
</dbReference>
<dbReference type="InterPro" id="IPR053931">
    <property type="entry name" value="RapZ_C"/>
</dbReference>
<dbReference type="HAMAP" id="MF_00636">
    <property type="entry name" value="RapZ_like"/>
    <property type="match status" value="1"/>
</dbReference>
<proteinExistence type="inferred from homology"/>
<feature type="binding site" evidence="4">
    <location>
        <begin position="59"/>
        <end position="62"/>
    </location>
    <ligand>
        <name>GTP</name>
        <dbReference type="ChEBI" id="CHEBI:37565"/>
    </ligand>
</feature>
<dbReference type="PIRSF" id="PIRSF005052">
    <property type="entry name" value="P-loopkin"/>
    <property type="match status" value="1"/>
</dbReference>
<dbReference type="NCBIfam" id="NF003828">
    <property type="entry name" value="PRK05416.1"/>
    <property type="match status" value="1"/>
</dbReference>
<dbReference type="GO" id="GO:0005525">
    <property type="term" value="F:GTP binding"/>
    <property type="evidence" value="ECO:0007669"/>
    <property type="project" value="UniProtKB-UniRule"/>
</dbReference>
<dbReference type="InterPro" id="IPR027417">
    <property type="entry name" value="P-loop_NTPase"/>
</dbReference>
<dbReference type="Pfam" id="PF03668">
    <property type="entry name" value="RapZ-like_N"/>
    <property type="match status" value="1"/>
</dbReference>
<dbReference type="PANTHER" id="PTHR30448:SF0">
    <property type="entry name" value="RNASE ADAPTER PROTEIN RAPZ"/>
    <property type="match status" value="1"/>
</dbReference>
<keyword evidence="1 4" id="KW-0547">Nucleotide-binding</keyword>
<dbReference type="RefSeq" id="WP_101550807.1">
    <property type="nucleotide sequence ID" value="NZ_DBFBJK010000291.1"/>
</dbReference>
<dbReference type="EMBL" id="RCHT01000001">
    <property type="protein sequence ID" value="RLL14591.1"/>
    <property type="molecule type" value="Genomic_DNA"/>
</dbReference>
<accession>A0A498D4K4</accession>
<evidence type="ECO:0000256" key="4">
    <source>
        <dbReference type="HAMAP-Rule" id="MF_00636"/>
    </source>
</evidence>
<name>A0A498D4K4_9FIRM</name>
<evidence type="ECO:0000259" key="6">
    <source>
        <dbReference type="Pfam" id="PF22740"/>
    </source>
</evidence>
<evidence type="ECO:0000313" key="7">
    <source>
        <dbReference type="EMBL" id="RLL14591.1"/>
    </source>
</evidence>
<feature type="binding site" evidence="4">
    <location>
        <begin position="8"/>
        <end position="15"/>
    </location>
    <ligand>
        <name>ATP</name>
        <dbReference type="ChEBI" id="CHEBI:30616"/>
    </ligand>
</feature>
<gene>
    <name evidence="7" type="primary">rapZ</name>
    <name evidence="7" type="ORF">D4A47_01000</name>
</gene>
<dbReference type="PANTHER" id="PTHR30448">
    <property type="entry name" value="RNASE ADAPTER PROTEIN RAPZ"/>
    <property type="match status" value="1"/>
</dbReference>
<dbReference type="InterPro" id="IPR005337">
    <property type="entry name" value="RapZ-like"/>
</dbReference>
<evidence type="ECO:0000256" key="2">
    <source>
        <dbReference type="ARBA" id="ARBA00022840"/>
    </source>
</evidence>
<keyword evidence="3 4" id="KW-0342">GTP-binding</keyword>
<dbReference type="Proteomes" id="UP000276301">
    <property type="component" value="Unassembled WGS sequence"/>
</dbReference>
<dbReference type="GO" id="GO:0005524">
    <property type="term" value="F:ATP binding"/>
    <property type="evidence" value="ECO:0007669"/>
    <property type="project" value="UniProtKB-UniRule"/>
</dbReference>
<reference evidence="7 8" key="1">
    <citation type="submission" date="2018-10" db="EMBL/GenBank/DDBJ databases">
        <title>Anaerotruncus faecis sp. nov., isolated from human feces.</title>
        <authorList>
            <person name="Wang Y.-J."/>
        </authorList>
    </citation>
    <scope>NUCLEOTIDE SEQUENCE [LARGE SCALE GENOMIC DNA]</scope>
    <source>
        <strain evidence="7 8">22A2-44</strain>
    </source>
</reference>
<evidence type="ECO:0000256" key="3">
    <source>
        <dbReference type="ARBA" id="ARBA00023134"/>
    </source>
</evidence>
<dbReference type="Pfam" id="PF22740">
    <property type="entry name" value="PapZ_C"/>
    <property type="match status" value="1"/>
</dbReference>
<comment type="caution">
    <text evidence="7">The sequence shown here is derived from an EMBL/GenBank/DDBJ whole genome shotgun (WGS) entry which is preliminary data.</text>
</comment>
<feature type="domain" description="RapZ-like N-terminal" evidence="5">
    <location>
        <begin position="1"/>
        <end position="158"/>
    </location>
</feature>
<dbReference type="Gene3D" id="3.40.50.300">
    <property type="entry name" value="P-loop containing nucleotide triphosphate hydrolases"/>
    <property type="match status" value="1"/>
</dbReference>
<dbReference type="SUPFAM" id="SSF52540">
    <property type="entry name" value="P-loop containing nucleoside triphosphate hydrolases"/>
    <property type="match status" value="1"/>
</dbReference>